<dbReference type="InterPro" id="IPR043148">
    <property type="entry name" value="TagF_C"/>
</dbReference>
<dbReference type="Gene3D" id="3.40.50.11820">
    <property type="match status" value="1"/>
</dbReference>
<dbReference type="EMBL" id="CAEZSZ010000035">
    <property type="protein sequence ID" value="CAB4553330.1"/>
    <property type="molecule type" value="Genomic_DNA"/>
</dbReference>
<keyword evidence="6" id="KW-0472">Membrane</keyword>
<dbReference type="InterPro" id="IPR043149">
    <property type="entry name" value="TagF_N"/>
</dbReference>
<dbReference type="GO" id="GO:0019350">
    <property type="term" value="P:teichoic acid biosynthetic process"/>
    <property type="evidence" value="ECO:0007669"/>
    <property type="project" value="UniProtKB-KW"/>
</dbReference>
<keyword evidence="5" id="KW-0777">Teichoic acid biosynthesis</keyword>
<gene>
    <name evidence="7" type="ORF">UFOPK1561_00441</name>
</gene>
<evidence type="ECO:0000256" key="3">
    <source>
        <dbReference type="ARBA" id="ARBA00022475"/>
    </source>
</evidence>
<evidence type="ECO:0000256" key="2">
    <source>
        <dbReference type="ARBA" id="ARBA00010488"/>
    </source>
</evidence>
<comment type="similarity">
    <text evidence="2">Belongs to the CDP-glycerol glycerophosphotransferase family.</text>
</comment>
<keyword evidence="3" id="KW-1003">Cell membrane</keyword>
<evidence type="ECO:0000256" key="4">
    <source>
        <dbReference type="ARBA" id="ARBA00022679"/>
    </source>
</evidence>
<evidence type="ECO:0000256" key="6">
    <source>
        <dbReference type="ARBA" id="ARBA00023136"/>
    </source>
</evidence>
<organism evidence="7">
    <name type="scientific">freshwater metagenome</name>
    <dbReference type="NCBI Taxonomy" id="449393"/>
    <lineage>
        <taxon>unclassified sequences</taxon>
        <taxon>metagenomes</taxon>
        <taxon>ecological metagenomes</taxon>
    </lineage>
</organism>
<evidence type="ECO:0000313" key="7">
    <source>
        <dbReference type="EMBL" id="CAB4553330.1"/>
    </source>
</evidence>
<comment type="subcellular location">
    <subcellularLocation>
        <location evidence="1">Cell membrane</location>
        <topology evidence="1">Peripheral membrane protein</topology>
    </subcellularLocation>
</comment>
<evidence type="ECO:0000256" key="5">
    <source>
        <dbReference type="ARBA" id="ARBA00022944"/>
    </source>
</evidence>
<protein>
    <submittedName>
        <fullName evidence="7">Unannotated protein</fullName>
    </submittedName>
</protein>
<reference evidence="7" key="1">
    <citation type="submission" date="2020-05" db="EMBL/GenBank/DDBJ databases">
        <authorList>
            <person name="Chiriac C."/>
            <person name="Salcher M."/>
            <person name="Ghai R."/>
            <person name="Kavagutti S V."/>
        </authorList>
    </citation>
    <scope>NUCLEOTIDE SEQUENCE</scope>
</reference>
<dbReference type="GO" id="GO:0005886">
    <property type="term" value="C:plasma membrane"/>
    <property type="evidence" value="ECO:0007669"/>
    <property type="project" value="UniProtKB-SubCell"/>
</dbReference>
<proteinExistence type="inferred from homology"/>
<dbReference type="Pfam" id="PF04464">
    <property type="entry name" value="Glyphos_transf"/>
    <property type="match status" value="1"/>
</dbReference>
<evidence type="ECO:0000256" key="1">
    <source>
        <dbReference type="ARBA" id="ARBA00004202"/>
    </source>
</evidence>
<sequence length="393" mass="44433">MAGYTPARILGGLRRRRKDLARKLMYRPGKRKLQEAVLFEAFEGKVIGDSPLDIFLELQRKRGDLTYYWSYRRSTLKNGAKIPLGAIGLRHGSRKWLKALATSKYLVNNTAFPWYFKKSAGQVYLQTWHGTPLKRLVRDIAPGQLSGQYLATMQREAQAWDYLVSPSDYASKVFESAFGYRGQMIEAGYPRNDRVVRASAETRARVRKQFGVTPATILVLYAPTWRDYSINSLGDFKPTNYLDQNTQLPRGFQMMYRGHTMTHAAHTKTSAGGAIDVTSYPDISELFLAADVLITDYSSVMFDFANTKKPIIFLTPDIEKYESQRGFYFDLRNDAPGPICSNTAEVIEALEDLDGLQQIYQSNYKAWQEKFVGLDDGGAAIRVVAKVFAAGRA</sequence>
<name>A0A6J6CP28_9ZZZZ</name>
<dbReference type="AlphaFoldDB" id="A0A6J6CP28"/>
<dbReference type="InterPro" id="IPR051612">
    <property type="entry name" value="Teichoic_Acid_Biosynth"/>
</dbReference>
<dbReference type="GO" id="GO:0047355">
    <property type="term" value="F:CDP-glycerol glycerophosphotransferase activity"/>
    <property type="evidence" value="ECO:0007669"/>
    <property type="project" value="InterPro"/>
</dbReference>
<dbReference type="PANTHER" id="PTHR37316">
    <property type="entry name" value="TEICHOIC ACID GLYCEROL-PHOSPHATE PRIMASE"/>
    <property type="match status" value="1"/>
</dbReference>
<keyword evidence="4" id="KW-0808">Transferase</keyword>
<dbReference type="SUPFAM" id="SSF53756">
    <property type="entry name" value="UDP-Glycosyltransferase/glycogen phosphorylase"/>
    <property type="match status" value="1"/>
</dbReference>
<dbReference type="Gene3D" id="3.40.50.12580">
    <property type="match status" value="1"/>
</dbReference>
<accession>A0A6J6CP28</accession>
<dbReference type="PANTHER" id="PTHR37316:SF3">
    <property type="entry name" value="TEICHOIC ACID GLYCEROL-PHOSPHATE TRANSFERASE"/>
    <property type="match status" value="1"/>
</dbReference>
<dbReference type="InterPro" id="IPR007554">
    <property type="entry name" value="Glycerophosphate_synth"/>
</dbReference>